<evidence type="ECO:0000256" key="1">
    <source>
        <dbReference type="SAM" id="MobiDB-lite"/>
    </source>
</evidence>
<dbReference type="SUPFAM" id="SSF48452">
    <property type="entry name" value="TPR-like"/>
    <property type="match status" value="1"/>
</dbReference>
<gene>
    <name evidence="2" type="ORF">JRO89_XS04G0253100</name>
</gene>
<comment type="caution">
    <text evidence="2">The sequence shown here is derived from an EMBL/GenBank/DDBJ whole genome shotgun (WGS) entry which is preliminary data.</text>
</comment>
<dbReference type="PANTHER" id="PTHR26312">
    <property type="entry name" value="TETRATRICOPEPTIDE REPEAT PROTEIN 5"/>
    <property type="match status" value="1"/>
</dbReference>
<name>A0ABQ8I7I6_9ROSI</name>
<evidence type="ECO:0000313" key="2">
    <source>
        <dbReference type="EMBL" id="KAH7572414.1"/>
    </source>
</evidence>
<feature type="region of interest" description="Disordered" evidence="1">
    <location>
        <begin position="254"/>
        <end position="298"/>
    </location>
</feature>
<protein>
    <submittedName>
        <fullName evidence="2">Uncharacterized protein</fullName>
    </submittedName>
</protein>
<feature type="compositionally biased region" description="Basic and acidic residues" evidence="1">
    <location>
        <begin position="17"/>
        <end position="30"/>
    </location>
</feature>
<sequence length="298" mass="32421">MLIRSGSTPILDAWIPHSKDPSSPELEARTRSTTLTASFPSPPLCSLQNDVSSKRMTRSLSEIDIRSLSVPKKRSVNSIFNGIALEEKEEVMTTSLGGGLFSNPGLADKGCDSCEIDVMMSGGGKIPGRGGSDGGGGDGRWGSWEFNSNGNDSTDVYYQKMIEANPGNSILLGNYARFLKEVRGDFMKAEEYCERAILADPNDGNVLSMYANLVWQIHEDASRAESYFDQAVKAAPDDCYVLASYAHFLWDAEEEEDEDEVEQMTKTSPTSYFHGVRPPEPPPLAAGSPPVSSCNIAR</sequence>
<dbReference type="Pfam" id="PF13431">
    <property type="entry name" value="TPR_17"/>
    <property type="match status" value="1"/>
</dbReference>
<dbReference type="EMBL" id="JAFEMO010000004">
    <property type="protein sequence ID" value="KAH7572414.1"/>
    <property type="molecule type" value="Genomic_DNA"/>
</dbReference>
<evidence type="ECO:0000313" key="3">
    <source>
        <dbReference type="Proteomes" id="UP000827721"/>
    </source>
</evidence>
<feature type="region of interest" description="Disordered" evidence="1">
    <location>
        <begin position="14"/>
        <end position="41"/>
    </location>
</feature>
<accession>A0ABQ8I7I6</accession>
<dbReference type="Gene3D" id="1.25.40.10">
    <property type="entry name" value="Tetratricopeptide repeat domain"/>
    <property type="match status" value="1"/>
</dbReference>
<reference evidence="2 3" key="1">
    <citation type="submission" date="2021-02" db="EMBL/GenBank/DDBJ databases">
        <title>Plant Genome Project.</title>
        <authorList>
            <person name="Zhang R.-G."/>
        </authorList>
    </citation>
    <scope>NUCLEOTIDE SEQUENCE [LARGE SCALE GENOMIC DNA]</scope>
    <source>
        <tissue evidence="2">Leaves</tissue>
    </source>
</reference>
<organism evidence="2 3">
    <name type="scientific">Xanthoceras sorbifolium</name>
    <dbReference type="NCBI Taxonomy" id="99658"/>
    <lineage>
        <taxon>Eukaryota</taxon>
        <taxon>Viridiplantae</taxon>
        <taxon>Streptophyta</taxon>
        <taxon>Embryophyta</taxon>
        <taxon>Tracheophyta</taxon>
        <taxon>Spermatophyta</taxon>
        <taxon>Magnoliopsida</taxon>
        <taxon>eudicotyledons</taxon>
        <taxon>Gunneridae</taxon>
        <taxon>Pentapetalae</taxon>
        <taxon>rosids</taxon>
        <taxon>malvids</taxon>
        <taxon>Sapindales</taxon>
        <taxon>Sapindaceae</taxon>
        <taxon>Xanthoceroideae</taxon>
        <taxon>Xanthoceras</taxon>
    </lineage>
</organism>
<dbReference type="InterPro" id="IPR011990">
    <property type="entry name" value="TPR-like_helical_dom_sf"/>
</dbReference>
<proteinExistence type="predicted"/>
<feature type="compositionally biased region" description="Low complexity" evidence="1">
    <location>
        <begin position="285"/>
        <end position="298"/>
    </location>
</feature>
<keyword evidence="3" id="KW-1185">Reference proteome</keyword>
<dbReference type="PANTHER" id="PTHR26312:SF227">
    <property type="entry name" value="TETRATRICOPEPTIDE REPEAT (TPR)-LIKE SUPERFAMILY PROTEIN"/>
    <property type="match status" value="1"/>
</dbReference>
<dbReference type="Proteomes" id="UP000827721">
    <property type="component" value="Unassembled WGS sequence"/>
</dbReference>